<name>A0A4D6YDT2_9GAMM</name>
<evidence type="ECO:0000313" key="15">
    <source>
        <dbReference type="Proteomes" id="UP000298603"/>
    </source>
</evidence>
<evidence type="ECO:0000256" key="9">
    <source>
        <dbReference type="ARBA" id="ARBA00029962"/>
    </source>
</evidence>
<dbReference type="EC" id="2.7.4.9" evidence="2 12"/>
<dbReference type="PANTHER" id="PTHR10344">
    <property type="entry name" value="THYMIDYLATE KINASE"/>
    <property type="match status" value="1"/>
</dbReference>
<dbReference type="Pfam" id="PF02223">
    <property type="entry name" value="Thymidylate_kin"/>
    <property type="match status" value="1"/>
</dbReference>
<proteinExistence type="inferred from homology"/>
<evidence type="ECO:0000256" key="12">
    <source>
        <dbReference type="HAMAP-Rule" id="MF_00165"/>
    </source>
</evidence>
<keyword evidence="8 12" id="KW-0067">ATP-binding</keyword>
<reference evidence="14 15" key="1">
    <citation type="submission" date="2018-10" db="EMBL/GenBank/DDBJ databases">
        <title>Comparative functional genomics of the obligate endosymbiont Buchnera aphidicola.</title>
        <authorList>
            <person name="Chong R.A."/>
        </authorList>
    </citation>
    <scope>NUCLEOTIDE SEQUENCE [LARGE SCALE GENOMIC DNA]</scope>
    <source>
        <strain evidence="14 15">Tma</strain>
    </source>
</reference>
<comment type="catalytic activity">
    <reaction evidence="10 12">
        <text>dTMP + ATP = dTDP + ADP</text>
        <dbReference type="Rhea" id="RHEA:13517"/>
        <dbReference type="ChEBI" id="CHEBI:30616"/>
        <dbReference type="ChEBI" id="CHEBI:58369"/>
        <dbReference type="ChEBI" id="CHEBI:63528"/>
        <dbReference type="ChEBI" id="CHEBI:456216"/>
        <dbReference type="EC" id="2.7.4.9"/>
    </reaction>
</comment>
<dbReference type="EMBL" id="CP032996">
    <property type="protein sequence ID" value="QCI27232.1"/>
    <property type="molecule type" value="Genomic_DNA"/>
</dbReference>
<dbReference type="PROSITE" id="PS01331">
    <property type="entry name" value="THYMIDYLATE_KINASE"/>
    <property type="match status" value="1"/>
</dbReference>
<dbReference type="InterPro" id="IPR027417">
    <property type="entry name" value="P-loop_NTPase"/>
</dbReference>
<evidence type="ECO:0000256" key="1">
    <source>
        <dbReference type="ARBA" id="ARBA00009776"/>
    </source>
</evidence>
<keyword evidence="7 12" id="KW-0418">Kinase</keyword>
<gene>
    <name evidence="12" type="primary">tmk</name>
    <name evidence="14" type="ORF">D9V81_01220</name>
</gene>
<dbReference type="RefSeq" id="WP_158349497.1">
    <property type="nucleotide sequence ID" value="NZ_CP032996.1"/>
</dbReference>
<evidence type="ECO:0000256" key="5">
    <source>
        <dbReference type="ARBA" id="ARBA00022727"/>
    </source>
</evidence>
<dbReference type="HAMAP" id="MF_00165">
    <property type="entry name" value="Thymidylate_kinase"/>
    <property type="match status" value="1"/>
</dbReference>
<dbReference type="FunFam" id="3.40.50.300:FF:000225">
    <property type="entry name" value="Thymidylate kinase"/>
    <property type="match status" value="1"/>
</dbReference>
<dbReference type="GO" id="GO:0006227">
    <property type="term" value="P:dUDP biosynthetic process"/>
    <property type="evidence" value="ECO:0007669"/>
    <property type="project" value="TreeGrafter"/>
</dbReference>
<evidence type="ECO:0000256" key="2">
    <source>
        <dbReference type="ARBA" id="ARBA00012980"/>
    </source>
</evidence>
<comment type="function">
    <text evidence="11 12">Phosphorylation of dTMP to form dTDP in both de novo and salvage pathways of dTTP synthesis.</text>
</comment>
<comment type="similarity">
    <text evidence="1 12">Belongs to the thymidylate kinase family.</text>
</comment>
<evidence type="ECO:0000256" key="6">
    <source>
        <dbReference type="ARBA" id="ARBA00022741"/>
    </source>
</evidence>
<evidence type="ECO:0000256" key="7">
    <source>
        <dbReference type="ARBA" id="ARBA00022777"/>
    </source>
</evidence>
<dbReference type="GO" id="GO:0006235">
    <property type="term" value="P:dTTP biosynthetic process"/>
    <property type="evidence" value="ECO:0007669"/>
    <property type="project" value="UniProtKB-UniRule"/>
</dbReference>
<evidence type="ECO:0000256" key="3">
    <source>
        <dbReference type="ARBA" id="ARBA00017144"/>
    </source>
</evidence>
<keyword evidence="15" id="KW-1185">Reference proteome</keyword>
<evidence type="ECO:0000259" key="13">
    <source>
        <dbReference type="Pfam" id="PF02223"/>
    </source>
</evidence>
<organism evidence="14 15">
    <name type="scientific">Buchnera aphidicola</name>
    <name type="common">Therioaphis trifolii</name>
    <dbReference type="NCBI Taxonomy" id="1241884"/>
    <lineage>
        <taxon>Bacteria</taxon>
        <taxon>Pseudomonadati</taxon>
        <taxon>Pseudomonadota</taxon>
        <taxon>Gammaproteobacteria</taxon>
        <taxon>Enterobacterales</taxon>
        <taxon>Erwiniaceae</taxon>
        <taxon>Buchnera</taxon>
    </lineage>
</organism>
<dbReference type="GO" id="GO:0005829">
    <property type="term" value="C:cytosol"/>
    <property type="evidence" value="ECO:0007669"/>
    <property type="project" value="TreeGrafter"/>
</dbReference>
<evidence type="ECO:0000256" key="4">
    <source>
        <dbReference type="ARBA" id="ARBA00022679"/>
    </source>
</evidence>
<evidence type="ECO:0000256" key="11">
    <source>
        <dbReference type="ARBA" id="ARBA00057735"/>
    </source>
</evidence>
<dbReference type="PANTHER" id="PTHR10344:SF4">
    <property type="entry name" value="UMP-CMP KINASE 2, MITOCHONDRIAL"/>
    <property type="match status" value="1"/>
</dbReference>
<dbReference type="InterPro" id="IPR039430">
    <property type="entry name" value="Thymidylate_kin-like_dom"/>
</dbReference>
<dbReference type="InterPro" id="IPR018094">
    <property type="entry name" value="Thymidylate_kinase"/>
</dbReference>
<dbReference type="CDD" id="cd01672">
    <property type="entry name" value="TMPK"/>
    <property type="match status" value="1"/>
</dbReference>
<feature type="binding site" evidence="12">
    <location>
        <begin position="13"/>
        <end position="20"/>
    </location>
    <ligand>
        <name>ATP</name>
        <dbReference type="ChEBI" id="CHEBI:30616"/>
    </ligand>
</feature>
<dbReference type="GO" id="GO:0004798">
    <property type="term" value="F:dTMP kinase activity"/>
    <property type="evidence" value="ECO:0007669"/>
    <property type="project" value="UniProtKB-UniRule"/>
</dbReference>
<evidence type="ECO:0000313" key="14">
    <source>
        <dbReference type="EMBL" id="QCI27232.1"/>
    </source>
</evidence>
<dbReference type="AlphaFoldDB" id="A0A4D6YDT2"/>
<dbReference type="SUPFAM" id="SSF52540">
    <property type="entry name" value="P-loop containing nucleoside triphosphate hydrolases"/>
    <property type="match status" value="1"/>
</dbReference>
<keyword evidence="6 12" id="KW-0547">Nucleotide-binding</keyword>
<sequence>MNFKNSKFIVLEGIDGSGKTQACKLIAKILKKHNIKYIIVREPGGTPISEKIRKIIKHINLYEILNNKTILLLVYASRMQLIQNIIKPALKNNIWIISDRYDLSSFAYQGGGYKINNNIIQYLKNIIVNSYNPDLTIYLDVIPKNALKRIIIRGKLDKIEKNNLSFFKRIRNIYLNLISKDINSLLINANLKIDIVHQDIKNKFTKWLKKCKQDGIHG</sequence>
<keyword evidence="4 12" id="KW-0808">Transferase</keyword>
<keyword evidence="5 12" id="KW-0545">Nucleotide biosynthesis</keyword>
<dbReference type="OrthoDB" id="9774907at2"/>
<evidence type="ECO:0000256" key="8">
    <source>
        <dbReference type="ARBA" id="ARBA00022840"/>
    </source>
</evidence>
<feature type="domain" description="Thymidylate kinase-like" evidence="13">
    <location>
        <begin position="11"/>
        <end position="200"/>
    </location>
</feature>
<dbReference type="Gene3D" id="3.40.50.300">
    <property type="entry name" value="P-loop containing nucleotide triphosphate hydrolases"/>
    <property type="match status" value="1"/>
</dbReference>
<evidence type="ECO:0000256" key="10">
    <source>
        <dbReference type="ARBA" id="ARBA00048743"/>
    </source>
</evidence>
<dbReference type="InterPro" id="IPR018095">
    <property type="entry name" value="Thymidylate_kin_CS"/>
</dbReference>
<dbReference type="GO" id="GO:0006233">
    <property type="term" value="P:dTDP biosynthetic process"/>
    <property type="evidence" value="ECO:0007669"/>
    <property type="project" value="InterPro"/>
</dbReference>
<protein>
    <recommendedName>
        <fullName evidence="3 12">Thymidylate kinase</fullName>
        <ecNumber evidence="2 12">2.7.4.9</ecNumber>
    </recommendedName>
    <alternativeName>
        <fullName evidence="9 12">dTMP kinase</fullName>
    </alternativeName>
</protein>
<accession>A0A4D6YDT2</accession>
<dbReference type="Proteomes" id="UP000298603">
    <property type="component" value="Chromosome"/>
</dbReference>
<dbReference type="NCBIfam" id="TIGR00041">
    <property type="entry name" value="DTMP_kinase"/>
    <property type="match status" value="1"/>
</dbReference>
<dbReference type="GO" id="GO:0005524">
    <property type="term" value="F:ATP binding"/>
    <property type="evidence" value="ECO:0007669"/>
    <property type="project" value="UniProtKB-UniRule"/>
</dbReference>